<evidence type="ECO:0000313" key="1">
    <source>
        <dbReference type="EMBL" id="KAI4312645.1"/>
    </source>
</evidence>
<gene>
    <name evidence="1" type="ORF">MLD38_037448</name>
</gene>
<organism evidence="1 2">
    <name type="scientific">Melastoma candidum</name>
    <dbReference type="NCBI Taxonomy" id="119954"/>
    <lineage>
        <taxon>Eukaryota</taxon>
        <taxon>Viridiplantae</taxon>
        <taxon>Streptophyta</taxon>
        <taxon>Embryophyta</taxon>
        <taxon>Tracheophyta</taxon>
        <taxon>Spermatophyta</taxon>
        <taxon>Magnoliopsida</taxon>
        <taxon>eudicotyledons</taxon>
        <taxon>Gunneridae</taxon>
        <taxon>Pentapetalae</taxon>
        <taxon>rosids</taxon>
        <taxon>malvids</taxon>
        <taxon>Myrtales</taxon>
        <taxon>Melastomataceae</taxon>
        <taxon>Melastomatoideae</taxon>
        <taxon>Melastomateae</taxon>
        <taxon>Melastoma</taxon>
    </lineage>
</organism>
<sequence>MSSPAQGIGHRDTNELLRAQYMVFSQTFGFMKSAMLKCAIQLRIPDLIYEQGRPMTLPELVHATRINQEKRRPFQGHWTNGSSRTQTEFPLVSPVSPL</sequence>
<dbReference type="Proteomes" id="UP001057402">
    <property type="component" value="Chromosome 11"/>
</dbReference>
<proteinExistence type="predicted"/>
<reference evidence="2" key="1">
    <citation type="journal article" date="2023" name="Front. Plant Sci.">
        <title>Chromosomal-level genome assembly of Melastoma candidum provides insights into trichome evolution.</title>
        <authorList>
            <person name="Zhong Y."/>
            <person name="Wu W."/>
            <person name="Sun C."/>
            <person name="Zou P."/>
            <person name="Liu Y."/>
            <person name="Dai S."/>
            <person name="Zhou R."/>
        </authorList>
    </citation>
    <scope>NUCLEOTIDE SEQUENCE [LARGE SCALE GENOMIC DNA]</scope>
</reference>
<dbReference type="EMBL" id="CM042890">
    <property type="protein sequence ID" value="KAI4312645.1"/>
    <property type="molecule type" value="Genomic_DNA"/>
</dbReference>
<keyword evidence="2" id="KW-1185">Reference proteome</keyword>
<name>A0ACB9LMQ6_9MYRT</name>
<accession>A0ACB9LMQ6</accession>
<evidence type="ECO:0000313" key="2">
    <source>
        <dbReference type="Proteomes" id="UP001057402"/>
    </source>
</evidence>
<protein>
    <submittedName>
        <fullName evidence="1">Uncharacterized protein</fullName>
    </submittedName>
</protein>
<comment type="caution">
    <text evidence="1">The sequence shown here is derived from an EMBL/GenBank/DDBJ whole genome shotgun (WGS) entry which is preliminary data.</text>
</comment>